<evidence type="ECO:0000259" key="2">
    <source>
        <dbReference type="Pfam" id="PF01370"/>
    </source>
</evidence>
<reference evidence="3" key="1">
    <citation type="journal article" date="2010" name="ISME J.">
        <title>Metagenome of the Mediterranean deep chlorophyll maximum studied by direct and fosmid library 454 pyrosequencing.</title>
        <authorList>
            <person name="Ghai R."/>
            <person name="Martin-Cuadrado A.B."/>
            <person name="Molto A.G."/>
            <person name="Heredia I.G."/>
            <person name="Cabrera R."/>
            <person name="Martin J."/>
            <person name="Verdu M."/>
            <person name="Deschamps P."/>
            <person name="Moreira D."/>
            <person name="Lopez-Garcia P."/>
            <person name="Mira A."/>
            <person name="Rodriguez-Valera F."/>
        </authorList>
    </citation>
    <scope>NUCLEOTIDE SEQUENCE</scope>
</reference>
<dbReference type="Pfam" id="PF01370">
    <property type="entry name" value="Epimerase"/>
    <property type="match status" value="1"/>
</dbReference>
<feature type="domain" description="NAD-dependent epimerase/dehydratase" evidence="2">
    <location>
        <begin position="6"/>
        <end position="244"/>
    </location>
</feature>
<dbReference type="AlphaFoldDB" id="D6PL31"/>
<accession>D6PL31</accession>
<protein>
    <submittedName>
        <fullName evidence="3">Nucleotide sugar epimerase</fullName>
    </submittedName>
</protein>
<sequence>MKYRCLVTGGCGFIGSHIVDELIKQGHEVSVVDDLSAESNEQFYVNEKAQYNKIKIEDYDKLCESKVFENIDFVFHLAAESRIQPTLDRPQKACHTNFYGTCNVLQLSRENNIKRVIYSGTSSAYGLRNKIPLTEDMPRDCLNPYSVTKVAAEDLCKMYYTLWGLETVTLRYFNVFGERQPIKGQYAPVIGIFLRQNKNGEPLTIVGDGKQRRDFTYVKDVVRANIKAATCSKKEVLGQIINIGTGTSSSIINLAKLASENHKHLPERLGESRETLADISRAKNLLGWEPTVTVEEWMLKELDK</sequence>
<evidence type="ECO:0000256" key="1">
    <source>
        <dbReference type="ARBA" id="ARBA00007637"/>
    </source>
</evidence>
<comment type="similarity">
    <text evidence="1">Belongs to the NAD(P)-dependent epimerase/dehydratase family.</text>
</comment>
<dbReference type="InterPro" id="IPR036291">
    <property type="entry name" value="NAD(P)-bd_dom_sf"/>
</dbReference>
<dbReference type="PRINTS" id="PR01713">
    <property type="entry name" value="NUCEPIMERASE"/>
</dbReference>
<name>D6PL31_9ZZZZ</name>
<dbReference type="EMBL" id="GU943139">
    <property type="protein sequence ID" value="ADD96432.1"/>
    <property type="molecule type" value="Genomic_DNA"/>
</dbReference>
<dbReference type="SUPFAM" id="SSF51735">
    <property type="entry name" value="NAD(P)-binding Rossmann-fold domains"/>
    <property type="match status" value="1"/>
</dbReference>
<proteinExistence type="inferred from homology"/>
<dbReference type="PANTHER" id="PTHR43000">
    <property type="entry name" value="DTDP-D-GLUCOSE 4,6-DEHYDRATASE-RELATED"/>
    <property type="match status" value="1"/>
</dbReference>
<evidence type="ECO:0000313" key="3">
    <source>
        <dbReference type="EMBL" id="ADD96432.1"/>
    </source>
</evidence>
<organism evidence="3">
    <name type="scientific">uncultured organism MedDCM-OCT-S09-C426</name>
    <dbReference type="NCBI Taxonomy" id="743650"/>
    <lineage>
        <taxon>unclassified sequences</taxon>
        <taxon>environmental samples</taxon>
    </lineage>
</organism>
<dbReference type="Gene3D" id="3.40.50.720">
    <property type="entry name" value="NAD(P)-binding Rossmann-like Domain"/>
    <property type="match status" value="1"/>
</dbReference>
<dbReference type="InterPro" id="IPR001509">
    <property type="entry name" value="Epimerase_deHydtase"/>
</dbReference>